<reference evidence="3" key="1">
    <citation type="journal article" date="2016" name="Genome Announc.">
        <title>Draft Genome Sequences of Five Rapidly Growing Mycobacterium Species, M. thermoresistibile, M. fortuitum subsp. acetamidolyticum, M. canariasense, M. brisbanense, and M. novocastrense.</title>
        <authorList>
            <person name="Katahira K."/>
            <person name="Ogura Y."/>
            <person name="Gotoh Y."/>
            <person name="Hayashi T."/>
        </authorList>
    </citation>
    <scope>NUCLEOTIDE SEQUENCE [LARGE SCALE GENOMIC DNA]</scope>
    <source>
        <strain evidence="3">JCM15298</strain>
    </source>
</reference>
<keyword evidence="3" id="KW-1185">Reference proteome</keyword>
<gene>
    <name evidence="2" type="ORF">RMCC_5823</name>
</gene>
<dbReference type="EMBL" id="BCSY01000111">
    <property type="protein sequence ID" value="GAS98858.1"/>
    <property type="molecule type" value="Genomic_DNA"/>
</dbReference>
<comment type="caution">
    <text evidence="2">The sequence shown here is derived from an EMBL/GenBank/DDBJ whole genome shotgun (WGS) entry which is preliminary data.</text>
</comment>
<evidence type="ECO:0000259" key="1">
    <source>
        <dbReference type="Pfam" id="PF24043"/>
    </source>
</evidence>
<evidence type="ECO:0000313" key="2">
    <source>
        <dbReference type="EMBL" id="GAS98858.1"/>
    </source>
</evidence>
<reference evidence="3" key="2">
    <citation type="submission" date="2016-02" db="EMBL/GenBank/DDBJ databases">
        <title>Draft genome sequence of five rapidly growing Mycobacterium species.</title>
        <authorList>
            <person name="Katahira K."/>
            <person name="Gotou Y."/>
            <person name="Iida K."/>
            <person name="Ogura Y."/>
            <person name="Hayashi T."/>
        </authorList>
    </citation>
    <scope>NUCLEOTIDE SEQUENCE [LARGE SCALE GENOMIC DNA]</scope>
    <source>
        <strain evidence="3">JCM15298</strain>
    </source>
</reference>
<feature type="domain" description="DUF7352" evidence="1">
    <location>
        <begin position="166"/>
        <end position="256"/>
    </location>
</feature>
<dbReference type="RefSeq" id="WP_062659618.1">
    <property type="nucleotide sequence ID" value="NZ_BCSY01000111.1"/>
</dbReference>
<protein>
    <submittedName>
        <fullName evidence="2">Gp70</fullName>
    </submittedName>
</protein>
<accession>A0A100WJA1</accession>
<dbReference type="OrthoDB" id="4764785at2"/>
<dbReference type="InterPro" id="IPR055776">
    <property type="entry name" value="DUF7352"/>
</dbReference>
<dbReference type="Proteomes" id="UP000069443">
    <property type="component" value="Unassembled WGS sequence"/>
</dbReference>
<dbReference type="AlphaFoldDB" id="A0A100WJA1"/>
<dbReference type="STRING" id="228230.RMCC_5823"/>
<dbReference type="Pfam" id="PF24043">
    <property type="entry name" value="DUF7352"/>
    <property type="match status" value="1"/>
</dbReference>
<name>A0A100WJA1_MYCCR</name>
<sequence length="258" mass="28574">MTAAIIELAAHINECVEAAEKEFYGPTAFQADLMERRRQVHELTRAGLTANEIADRVGLTPRNVTRNRTLPEPPDNVIPLPPRADEITDERAAELEVAADVAIDLAVRLQEENPLLTWNALERMDRWQLQELAVLLLATVNLDLPKSELFAWVMDLPAARGGPDMRIIRHQIAITDYQTVRLPAGGKPLSVAVSRIPEIQDVAIDLWTLDYEILAPKNLDVWVVGTGNPMPEAARIDSFIGTVVTPSGLVWHVFGSEA</sequence>
<evidence type="ECO:0000313" key="3">
    <source>
        <dbReference type="Proteomes" id="UP000069443"/>
    </source>
</evidence>
<organism evidence="2 3">
    <name type="scientific">Mycolicibacterium canariasense</name>
    <name type="common">Mycobacterium canariasense</name>
    <dbReference type="NCBI Taxonomy" id="228230"/>
    <lineage>
        <taxon>Bacteria</taxon>
        <taxon>Bacillati</taxon>
        <taxon>Actinomycetota</taxon>
        <taxon>Actinomycetes</taxon>
        <taxon>Mycobacteriales</taxon>
        <taxon>Mycobacteriaceae</taxon>
        <taxon>Mycolicibacterium</taxon>
    </lineage>
</organism>
<proteinExistence type="predicted"/>